<accession>A0ABX8CW44</accession>
<organism evidence="2 3">
    <name type="scientific">Nocardia tengchongensis</name>
    <dbReference type="NCBI Taxonomy" id="2055889"/>
    <lineage>
        <taxon>Bacteria</taxon>
        <taxon>Bacillati</taxon>
        <taxon>Actinomycetota</taxon>
        <taxon>Actinomycetes</taxon>
        <taxon>Mycobacteriales</taxon>
        <taxon>Nocardiaceae</taxon>
        <taxon>Nocardia</taxon>
    </lineage>
</organism>
<evidence type="ECO:0000313" key="3">
    <source>
        <dbReference type="Proteomes" id="UP000683310"/>
    </source>
</evidence>
<reference evidence="2 3" key="1">
    <citation type="submission" date="2021-04" db="EMBL/GenBank/DDBJ databases">
        <title>Nocardia tengchongensis.</title>
        <authorList>
            <person name="Zhuang k."/>
            <person name="Ran Y."/>
            <person name="Li W."/>
        </authorList>
    </citation>
    <scope>NUCLEOTIDE SEQUENCE [LARGE SCALE GENOMIC DNA]</scope>
    <source>
        <strain evidence="2 3">CFH S0057</strain>
    </source>
</reference>
<proteinExistence type="predicted"/>
<name>A0ABX8CW44_9NOCA</name>
<dbReference type="EMBL" id="CP074371">
    <property type="protein sequence ID" value="QVI24131.1"/>
    <property type="molecule type" value="Genomic_DNA"/>
</dbReference>
<keyword evidence="3" id="KW-1185">Reference proteome</keyword>
<gene>
    <name evidence="2" type="ORF">KHQ06_15945</name>
</gene>
<protein>
    <submittedName>
        <fullName evidence="2">Uncharacterized protein</fullName>
    </submittedName>
</protein>
<evidence type="ECO:0000256" key="1">
    <source>
        <dbReference type="SAM" id="MobiDB-lite"/>
    </source>
</evidence>
<dbReference type="Proteomes" id="UP000683310">
    <property type="component" value="Chromosome"/>
</dbReference>
<evidence type="ECO:0000313" key="2">
    <source>
        <dbReference type="EMBL" id="QVI24131.1"/>
    </source>
</evidence>
<sequence>MSGNEVDELARSWPQLAALILQLLQRIQRASADGSIRLSRADYKQFVTELRDAQKTLTHEINTTQSWYQARTEEYQRESRAAGSRATAGASAEEQATGVAYLSGLRASIEHTIHDTVLTAEQRGQIVQTLDGIDNDPSKPVARNVFEPITGDAAVRARLTAAASEQRVHQHRERLTHAAATTTGQPTIAEIAQLRQENARRFDDLAGRLERLEGEISQLRPEQTPATAANGYGAFRETHKPRPRAGQRQEHHPEADQGHGTSMTPQAAAEAEQDSQAPRPAAEQTRSEAVWAEWAARMQAEA</sequence>
<feature type="compositionally biased region" description="Basic and acidic residues" evidence="1">
    <location>
        <begin position="247"/>
        <end position="257"/>
    </location>
</feature>
<feature type="region of interest" description="Disordered" evidence="1">
    <location>
        <begin position="217"/>
        <end position="302"/>
    </location>
</feature>